<dbReference type="Proteomes" id="UP000266677">
    <property type="component" value="Unassembled WGS sequence"/>
</dbReference>
<gene>
    <name evidence="1" type="ORF">D5S18_19590</name>
</gene>
<comment type="caution">
    <text evidence="1">The sequence shown here is derived from an EMBL/GenBank/DDBJ whole genome shotgun (WGS) entry which is preliminary data.</text>
</comment>
<dbReference type="AlphaFoldDB" id="A0A3A4KG58"/>
<organism evidence="1 2">
    <name type="scientific">Nocardia panacis</name>
    <dbReference type="NCBI Taxonomy" id="2340916"/>
    <lineage>
        <taxon>Bacteria</taxon>
        <taxon>Bacillati</taxon>
        <taxon>Actinomycetota</taxon>
        <taxon>Actinomycetes</taxon>
        <taxon>Mycobacteriales</taxon>
        <taxon>Nocardiaceae</taxon>
        <taxon>Nocardia</taxon>
    </lineage>
</organism>
<dbReference type="EMBL" id="QZFU01000023">
    <property type="protein sequence ID" value="RJO73429.1"/>
    <property type="molecule type" value="Genomic_DNA"/>
</dbReference>
<evidence type="ECO:0000313" key="2">
    <source>
        <dbReference type="Proteomes" id="UP000266677"/>
    </source>
</evidence>
<keyword evidence="2" id="KW-1185">Reference proteome</keyword>
<reference evidence="1 2" key="1">
    <citation type="submission" date="2018-09" db="EMBL/GenBank/DDBJ databases">
        <title>YIM PH21274 draft genome.</title>
        <authorList>
            <person name="Miao C."/>
        </authorList>
    </citation>
    <scope>NUCLEOTIDE SEQUENCE [LARGE SCALE GENOMIC DNA]</scope>
    <source>
        <strain evidence="1 2">YIM PH 21724</strain>
    </source>
</reference>
<accession>A0A3A4KG58</accession>
<protein>
    <submittedName>
        <fullName evidence="1">Uncharacterized protein</fullName>
    </submittedName>
</protein>
<proteinExistence type="predicted"/>
<sequence>MFIRTSPSSRIRYHRIRFGVPRSETAGYRTEFGAGSDIGVRSRIDCNDASVARTARCPAQRDIREL</sequence>
<name>A0A3A4KG58_9NOCA</name>
<evidence type="ECO:0000313" key="1">
    <source>
        <dbReference type="EMBL" id="RJO73429.1"/>
    </source>
</evidence>